<evidence type="ECO:0000313" key="11">
    <source>
        <dbReference type="EMBL" id="KAK9734927.1"/>
    </source>
</evidence>
<dbReference type="GO" id="GO:0008270">
    <property type="term" value="F:zinc ion binding"/>
    <property type="evidence" value="ECO:0007669"/>
    <property type="project" value="UniProtKB-KW"/>
</dbReference>
<evidence type="ECO:0000259" key="10">
    <source>
        <dbReference type="PROSITE" id="PS51644"/>
    </source>
</evidence>
<evidence type="ECO:0000313" key="12">
    <source>
        <dbReference type="Proteomes" id="UP001443914"/>
    </source>
</evidence>
<dbReference type="InterPro" id="IPR012677">
    <property type="entry name" value="Nucleotide-bd_a/b_plait_sf"/>
</dbReference>
<evidence type="ECO:0000256" key="7">
    <source>
        <dbReference type="PROSITE-ProRule" id="PRU00723"/>
    </source>
</evidence>
<reference evidence="11 12" key="1">
    <citation type="submission" date="2024-03" db="EMBL/GenBank/DDBJ databases">
        <title>WGS assembly of Saponaria officinalis var. Norfolk2.</title>
        <authorList>
            <person name="Jenkins J."/>
            <person name="Shu S."/>
            <person name="Grimwood J."/>
            <person name="Barry K."/>
            <person name="Goodstein D."/>
            <person name="Schmutz J."/>
            <person name="Leebens-Mack J."/>
            <person name="Osbourn A."/>
        </authorList>
    </citation>
    <scope>NUCLEOTIDE SEQUENCE [LARGE SCALE GENOMIC DNA]</scope>
    <source>
        <strain evidence="12">cv. Norfolk2</strain>
        <strain evidence="11">JIC</strain>
        <tissue evidence="11">Leaf</tissue>
    </source>
</reference>
<dbReference type="Gene3D" id="3.30.70.330">
    <property type="match status" value="1"/>
</dbReference>
<evidence type="ECO:0000256" key="4">
    <source>
        <dbReference type="ARBA" id="ARBA00022884"/>
    </source>
</evidence>
<dbReference type="InterPro" id="IPR036855">
    <property type="entry name" value="Znf_CCCH_sf"/>
</dbReference>
<dbReference type="AlphaFoldDB" id="A0AAW1LM74"/>
<dbReference type="InterPro" id="IPR025605">
    <property type="entry name" value="OST-HTH/LOTUS_dom"/>
</dbReference>
<dbReference type="InterPro" id="IPR000571">
    <property type="entry name" value="Znf_CCCH"/>
</dbReference>
<keyword evidence="1 7" id="KW-0479">Metal-binding</keyword>
<gene>
    <name evidence="11" type="ORF">RND81_04G171800</name>
</gene>
<feature type="zinc finger region" description="C3H1-type" evidence="7">
    <location>
        <begin position="180"/>
        <end position="207"/>
    </location>
</feature>
<dbReference type="EMBL" id="JBDFQZ010000004">
    <property type="protein sequence ID" value="KAK9734927.1"/>
    <property type="molecule type" value="Genomic_DNA"/>
</dbReference>
<dbReference type="PROSITE" id="PS51644">
    <property type="entry name" value="HTH_OST"/>
    <property type="match status" value="1"/>
</dbReference>
<dbReference type="Gene3D" id="4.10.1000.10">
    <property type="entry name" value="Zinc finger, CCCH-type"/>
    <property type="match status" value="1"/>
</dbReference>
<dbReference type="Pfam" id="PF00642">
    <property type="entry name" value="zf-CCCH"/>
    <property type="match status" value="1"/>
</dbReference>
<evidence type="ECO:0000256" key="6">
    <source>
        <dbReference type="PROSITE-ProRule" id="PRU00176"/>
    </source>
</evidence>
<feature type="domain" description="RRM" evidence="8">
    <location>
        <begin position="334"/>
        <end position="409"/>
    </location>
</feature>
<dbReference type="Pfam" id="PF00076">
    <property type="entry name" value="RRM_1"/>
    <property type="match status" value="1"/>
</dbReference>
<dbReference type="InterPro" id="IPR035979">
    <property type="entry name" value="RBD_domain_sf"/>
</dbReference>
<dbReference type="GO" id="GO:0003677">
    <property type="term" value="F:DNA binding"/>
    <property type="evidence" value="ECO:0007669"/>
    <property type="project" value="UniProtKB-KW"/>
</dbReference>
<dbReference type="SUPFAM" id="SSF54928">
    <property type="entry name" value="RNA-binding domain, RBD"/>
    <property type="match status" value="1"/>
</dbReference>
<dbReference type="Proteomes" id="UP001443914">
    <property type="component" value="Unassembled WGS sequence"/>
</dbReference>
<evidence type="ECO:0000256" key="5">
    <source>
        <dbReference type="ARBA" id="ARBA00023125"/>
    </source>
</evidence>
<dbReference type="GO" id="GO:0003723">
    <property type="term" value="F:RNA binding"/>
    <property type="evidence" value="ECO:0007669"/>
    <property type="project" value="UniProtKB-UniRule"/>
</dbReference>
<protein>
    <submittedName>
        <fullName evidence="11">Uncharacterized protein</fullName>
    </submittedName>
</protein>
<comment type="caution">
    <text evidence="11">The sequence shown here is derived from an EMBL/GenBank/DDBJ whole genome shotgun (WGS) entry which is preliminary data.</text>
</comment>
<dbReference type="EMBL" id="JBDFQZ010000004">
    <property type="protein sequence ID" value="KAK9734925.1"/>
    <property type="molecule type" value="Genomic_DNA"/>
</dbReference>
<evidence type="ECO:0000256" key="1">
    <source>
        <dbReference type="ARBA" id="ARBA00022723"/>
    </source>
</evidence>
<dbReference type="SUPFAM" id="SSF90229">
    <property type="entry name" value="CCCH zinc finger"/>
    <property type="match status" value="1"/>
</dbReference>
<dbReference type="Pfam" id="PF23182">
    <property type="entry name" value="PABC_AtC3H46"/>
    <property type="match status" value="1"/>
</dbReference>
<dbReference type="SMART" id="SM00356">
    <property type="entry name" value="ZnF_C3H1"/>
    <property type="match status" value="1"/>
</dbReference>
<dbReference type="PROSITE" id="PS50103">
    <property type="entry name" value="ZF_C3H1"/>
    <property type="match status" value="1"/>
</dbReference>
<dbReference type="FunFam" id="3.30.70.330:FF:000678">
    <property type="entry name" value="zinc finger CCCH domain-containing protein 53-like isoform X2"/>
    <property type="match status" value="1"/>
</dbReference>
<feature type="domain" description="HTH OST-type" evidence="10">
    <location>
        <begin position="229"/>
        <end position="311"/>
    </location>
</feature>
<evidence type="ECO:0000259" key="8">
    <source>
        <dbReference type="PROSITE" id="PS50102"/>
    </source>
</evidence>
<keyword evidence="3 7" id="KW-0862">Zinc</keyword>
<dbReference type="PROSITE" id="PS50102">
    <property type="entry name" value="RRM"/>
    <property type="match status" value="1"/>
</dbReference>
<organism evidence="11 12">
    <name type="scientific">Saponaria officinalis</name>
    <name type="common">Common soapwort</name>
    <name type="synonym">Lychnis saponaria</name>
    <dbReference type="NCBI Taxonomy" id="3572"/>
    <lineage>
        <taxon>Eukaryota</taxon>
        <taxon>Viridiplantae</taxon>
        <taxon>Streptophyta</taxon>
        <taxon>Embryophyta</taxon>
        <taxon>Tracheophyta</taxon>
        <taxon>Spermatophyta</taxon>
        <taxon>Magnoliopsida</taxon>
        <taxon>eudicotyledons</taxon>
        <taxon>Gunneridae</taxon>
        <taxon>Pentapetalae</taxon>
        <taxon>Caryophyllales</taxon>
        <taxon>Caryophyllaceae</taxon>
        <taxon>Caryophylleae</taxon>
        <taxon>Saponaria</taxon>
    </lineage>
</organism>
<accession>A0AAW1LM74</accession>
<dbReference type="InterPro" id="IPR034365">
    <property type="entry name" value="AtC3H46-like_RRM"/>
</dbReference>
<evidence type="ECO:0000259" key="9">
    <source>
        <dbReference type="PROSITE" id="PS50103"/>
    </source>
</evidence>
<proteinExistence type="predicted"/>
<dbReference type="CDD" id="cd12458">
    <property type="entry name" value="RRM_AtC3H46_like"/>
    <property type="match status" value="1"/>
</dbReference>
<dbReference type="InterPro" id="IPR056276">
    <property type="entry name" value="AtC3H46-like_PABC-like"/>
</dbReference>
<dbReference type="PANTHER" id="PTHR24009">
    <property type="entry name" value="RNA-BINDING (RRM/RBD/RNP MOTIFS)"/>
    <property type="match status" value="1"/>
</dbReference>
<dbReference type="SMART" id="SM00360">
    <property type="entry name" value="RRM"/>
    <property type="match status" value="1"/>
</dbReference>
<sequence>MDLSEATKILIDRIQKLEPENAIKIMGCILMQDHGEREMIRLAYAPENILEKLVQNSKLQLGFLTNSPNSASISPPISINPPPTPELLTNYTPFSPNGFRPYSYPPSFQAPSAPYWDPNTLTPEQQQILNSEFGSFMGFEDHMDPINVGGGSFPADNFYDDSALSHLSMRRNRRPGNLTDFPLKTCHYFNKGFCKHGNSCRYLHGLDNLSPVFSSHELRADDHLFAPNSLEKLEVEISEILKSARGPVTISSLPTSYRDKYGRSLQAEGYLTESQRHGRTGYSLTKLLARLKTIDVIVRPHGQHCVILAEDASKYNVENRSEKNDSGSVTSGSHQIYLTFPADSTFTEEDVSDYFGKYGTVEDVRIPCQQKRMFGFVTFASASTVKTVLAKANPHYVRDSRVLVKPYREKSKLAERKNMEKNDHSMHYSGNHHDLESEFLPMHRCEAQAPRFLRRQLMEQQEQALEMERRRISDFQLQRNNIHNRQFMNYGMEELHSFKDAPNFSSVEQYQHLLQAVNNGSVTGDGSHLCADYTEQDSQGINLPENPFASAIGNGIPAVI</sequence>
<dbReference type="EMBL" id="JBDFQZ010000004">
    <property type="protein sequence ID" value="KAK9734926.1"/>
    <property type="molecule type" value="Genomic_DNA"/>
</dbReference>
<evidence type="ECO:0000256" key="2">
    <source>
        <dbReference type="ARBA" id="ARBA00022771"/>
    </source>
</evidence>
<feature type="domain" description="C3H1-type" evidence="9">
    <location>
        <begin position="180"/>
        <end position="207"/>
    </location>
</feature>
<keyword evidence="12" id="KW-1185">Reference proteome</keyword>
<evidence type="ECO:0000256" key="3">
    <source>
        <dbReference type="ARBA" id="ARBA00022833"/>
    </source>
</evidence>
<keyword evidence="4 6" id="KW-0694">RNA-binding</keyword>
<keyword evidence="2 7" id="KW-0863">Zinc-finger</keyword>
<name>A0AAW1LM74_SAPOF</name>
<dbReference type="InterPro" id="IPR000504">
    <property type="entry name" value="RRM_dom"/>
</dbReference>
<dbReference type="PANTHER" id="PTHR24009:SF0">
    <property type="entry name" value="ZINC FINGER CCCH DOMAIN-CONTAINING PROTEIN 18"/>
    <property type="match status" value="1"/>
</dbReference>
<keyword evidence="5" id="KW-0238">DNA-binding</keyword>